<feature type="domain" description="PHD-type" evidence="7">
    <location>
        <begin position="529"/>
        <end position="643"/>
    </location>
</feature>
<feature type="region of interest" description="Disordered" evidence="5">
    <location>
        <begin position="1"/>
        <end position="29"/>
    </location>
</feature>
<dbReference type="Proteomes" id="UP001061958">
    <property type="component" value="Unassembled WGS sequence"/>
</dbReference>
<dbReference type="Pfam" id="PF13831">
    <property type="entry name" value="PHD_2"/>
    <property type="match status" value="1"/>
</dbReference>
<dbReference type="Gene3D" id="3.30.40.10">
    <property type="entry name" value="Zinc/RING finger domain, C3HC4 (zinc finger)"/>
    <property type="match status" value="3"/>
</dbReference>
<keyword evidence="2 4" id="KW-0863">Zinc-finger</keyword>
<comment type="caution">
    <text evidence="8">The sequence shown here is derived from an EMBL/GenBank/DDBJ whole genome shotgun (WGS) entry which is preliminary data.</text>
</comment>
<evidence type="ECO:0000259" key="6">
    <source>
        <dbReference type="PROSITE" id="PS50016"/>
    </source>
</evidence>
<dbReference type="InterPro" id="IPR001965">
    <property type="entry name" value="Znf_PHD"/>
</dbReference>
<evidence type="ECO:0000256" key="1">
    <source>
        <dbReference type="ARBA" id="ARBA00022723"/>
    </source>
</evidence>
<evidence type="ECO:0000313" key="9">
    <source>
        <dbReference type="Proteomes" id="UP001061958"/>
    </source>
</evidence>
<keyword evidence="1" id="KW-0479">Metal-binding</keyword>
<dbReference type="InterPro" id="IPR013083">
    <property type="entry name" value="Znf_RING/FYVE/PHD"/>
</dbReference>
<dbReference type="PANTHER" id="PTHR13793:SF107">
    <property type="entry name" value="BROMODOMAIN-CONTAINING PROTEIN HOMOLOG"/>
    <property type="match status" value="1"/>
</dbReference>
<evidence type="ECO:0000256" key="4">
    <source>
        <dbReference type="PROSITE-ProRule" id="PRU00146"/>
    </source>
</evidence>
<dbReference type="PROSITE" id="PS51805">
    <property type="entry name" value="EPHD"/>
    <property type="match status" value="2"/>
</dbReference>
<dbReference type="CDD" id="cd15571">
    <property type="entry name" value="ePHD"/>
    <property type="match status" value="1"/>
</dbReference>
<evidence type="ECO:0000256" key="2">
    <source>
        <dbReference type="ARBA" id="ARBA00022771"/>
    </source>
</evidence>
<dbReference type="SMART" id="SM00249">
    <property type="entry name" value="PHD"/>
    <property type="match status" value="4"/>
</dbReference>
<evidence type="ECO:0000256" key="3">
    <source>
        <dbReference type="ARBA" id="ARBA00022833"/>
    </source>
</evidence>
<feature type="region of interest" description="Disordered" evidence="5">
    <location>
        <begin position="1137"/>
        <end position="1158"/>
    </location>
</feature>
<accession>A0A9C7PWT9</accession>
<proteinExistence type="predicted"/>
<keyword evidence="3" id="KW-0862">Zinc</keyword>
<feature type="compositionally biased region" description="Low complexity" evidence="5">
    <location>
        <begin position="1"/>
        <end position="13"/>
    </location>
</feature>
<dbReference type="GO" id="GO:0008270">
    <property type="term" value="F:zinc ion binding"/>
    <property type="evidence" value="ECO:0007669"/>
    <property type="project" value="UniProtKB-KW"/>
</dbReference>
<sequence length="1341" mass="151192">MPSSSRSNVTNSNRSKRRKKAFSSTHNISDPSLLCKEQSKWNDTLGVKFSSERICSLEAEEPWKIASFEPGATLEDTASVFTSEESSRKGIEAPIGLNECSFEDKARSVEFESLHPLPQLDKVSSFSESPLSEEDATARRRRRTRRNAGEENNSFTPFSDMACSFVGALFRLKCHSSHYKDAVTVNCKDILAEDLQENEAEKQILLQDVVEAIFPTCLKDMWTQIYTENCKENNLVSSTDFLPKSAEDLWKWTPTRLLTASVREWQLSFLEHLQTNLDQFPDTPFPRGEYYRLSWLKDEAYLINVDNEVAKNCMEELLQHYRSGNIRSFCHQTTVEDMLLRDGYLMRGKSTTVGLYPSSKEIAKPSSSCLKETDCSSISKGFESHISSERLSVLPKLSQIEISKQDNVGELKHNHRKGTSCPACHARTTARHRARDTNEVSWKEGSSNFILKWLDSVVCKQCEVCFRGISEGPEDNSSPGLSFASCIICGVTVHALCYGVQEDEDVLFASMTGMKRFFLCAPCSEEAFMAPCVICSRKGGALKRTEDGKFAHLYCALWTPKVFVKNVQFMEPIVNLELAKNTSPNGTCIFCSKENIGITVSCGFPDCTQCFHVCCARDAGQKPYVISATEGSYQFLIFCPFHKLTHHHSSSRDDINSVLNTLQPRILKRSKKSSLYIEDRKHEDTLKSKQKNRNEIRPYERNETGMVIETHLRFKKRDYSTAALFRLHNIGKFQLLNFDIINRQQIGKVVFFQDSDKYRNNNELCSSDEIWEAAQKIIDKERTLFGRHKNFIERVASLLKHIYNRERNMKVELKKEKKILMSLKGIQKVRKTVDASRPSCLRHGGVVSINTAQKRLRELLQDSAAMKEAKEDVSPVDSGTHRRRTQVIRNAAAKNSSSVSPVKLKPVLKEEDYFDFPTDLPQELTACCSVCGSGDCDEIGNDIILCDGCHVAVHQTCYGVRSIPEGDWFCSSCVAVGATNRNDLEVSTSSLGYHYSTSDELIPNPYRCILCPMIGGALKPTNVEGKWAHVSCAMWLPETYFENPESMEPIMGFEKVIAERWSLKCSVCNQRNVGPCIQCTLRHCGRAFHVSCGLSAGLHMEIKEDSTKGAGVSLVALCPKHSKAHFSVTEHSRIVSLRKRRRSSSGGTGMERDQKSNISSLQCKDDFTRTSFPDEINKLEYGNVPIISALESEDDISLHLERLNKLYQNLEQVRTLCDLVRKREHLKRGLILVAFKIYKQHFSETFGDLLNRNDDMSEEEAVEDCKVQQGKNYQQKPLKLRLRGGGYIHLSEKTQDNVNDEDGIAESSLTPRRSGMVGAVAASAAAAVRAAGAAFRLHRSE</sequence>
<dbReference type="EMBL" id="BQMJ01000023">
    <property type="protein sequence ID" value="GJQ11327.1"/>
    <property type="molecule type" value="Genomic_DNA"/>
</dbReference>
<dbReference type="SUPFAM" id="SSF57903">
    <property type="entry name" value="FYVE/PHD zinc finger"/>
    <property type="match status" value="1"/>
</dbReference>
<dbReference type="CDD" id="cd15492">
    <property type="entry name" value="PHD_BRPF_JADE_like"/>
    <property type="match status" value="1"/>
</dbReference>
<dbReference type="InterPro" id="IPR011011">
    <property type="entry name" value="Znf_FYVE_PHD"/>
</dbReference>
<evidence type="ECO:0000313" key="8">
    <source>
        <dbReference type="EMBL" id="GJQ11327.1"/>
    </source>
</evidence>
<evidence type="ECO:0000256" key="5">
    <source>
        <dbReference type="SAM" id="MobiDB-lite"/>
    </source>
</evidence>
<dbReference type="InterPro" id="IPR034732">
    <property type="entry name" value="EPHD"/>
</dbReference>
<organism evidence="8 9">
    <name type="scientific">Galdieria partita</name>
    <dbReference type="NCBI Taxonomy" id="83374"/>
    <lineage>
        <taxon>Eukaryota</taxon>
        <taxon>Rhodophyta</taxon>
        <taxon>Bangiophyceae</taxon>
        <taxon>Galdieriales</taxon>
        <taxon>Galdieriaceae</taxon>
        <taxon>Galdieria</taxon>
    </lineage>
</organism>
<dbReference type="PANTHER" id="PTHR13793">
    <property type="entry name" value="PHD FINGER PROTEINS"/>
    <property type="match status" value="1"/>
</dbReference>
<evidence type="ECO:0000259" key="7">
    <source>
        <dbReference type="PROSITE" id="PS51805"/>
    </source>
</evidence>
<dbReference type="InterPro" id="IPR019786">
    <property type="entry name" value="Zinc_finger_PHD-type_CS"/>
</dbReference>
<dbReference type="Pfam" id="PF13832">
    <property type="entry name" value="zf-HC5HC2H_2"/>
    <property type="match status" value="2"/>
</dbReference>
<dbReference type="OrthoDB" id="20839at2759"/>
<name>A0A9C7PWT9_9RHOD</name>
<dbReference type="InterPro" id="IPR050701">
    <property type="entry name" value="Histone_Mod_Regulator"/>
</dbReference>
<feature type="region of interest" description="Disordered" evidence="5">
    <location>
        <begin position="125"/>
        <end position="151"/>
    </location>
</feature>
<gene>
    <name evidence="8" type="ORF">GpartN1_g3118.t1</name>
</gene>
<dbReference type="PROSITE" id="PS50016">
    <property type="entry name" value="ZF_PHD_2"/>
    <property type="match status" value="1"/>
</dbReference>
<reference evidence="8" key="1">
    <citation type="journal article" date="2022" name="Proc. Natl. Acad. Sci. U.S.A.">
        <title>Life cycle and functional genomics of the unicellular red alga Galdieria for elucidating algal and plant evolution and industrial use.</title>
        <authorList>
            <person name="Hirooka S."/>
            <person name="Itabashi T."/>
            <person name="Ichinose T.M."/>
            <person name="Onuma R."/>
            <person name="Fujiwara T."/>
            <person name="Yamashita S."/>
            <person name="Jong L.W."/>
            <person name="Tomita R."/>
            <person name="Iwane A.H."/>
            <person name="Miyagishima S.Y."/>
        </authorList>
    </citation>
    <scope>NUCLEOTIDE SEQUENCE</scope>
    <source>
        <strain evidence="8">NBRC 102759</strain>
    </source>
</reference>
<reference evidence="8" key="2">
    <citation type="submission" date="2022-01" db="EMBL/GenBank/DDBJ databases">
        <authorList>
            <person name="Hirooka S."/>
            <person name="Miyagishima S.Y."/>
        </authorList>
    </citation>
    <scope>NUCLEOTIDE SEQUENCE</scope>
    <source>
        <strain evidence="8">NBRC 102759</strain>
    </source>
</reference>
<dbReference type="GO" id="GO:0006357">
    <property type="term" value="P:regulation of transcription by RNA polymerase II"/>
    <property type="evidence" value="ECO:0007669"/>
    <property type="project" value="TreeGrafter"/>
</dbReference>
<dbReference type="InterPro" id="IPR019787">
    <property type="entry name" value="Znf_PHD-finger"/>
</dbReference>
<feature type="domain" description="PHD-type" evidence="7">
    <location>
        <begin position="1005"/>
        <end position="1122"/>
    </location>
</feature>
<feature type="domain" description="PHD-type" evidence="6">
    <location>
        <begin position="925"/>
        <end position="976"/>
    </location>
</feature>
<protein>
    <submittedName>
        <fullName evidence="8">Uncharacterized protein</fullName>
    </submittedName>
</protein>
<keyword evidence="9" id="KW-1185">Reference proteome</keyword>
<dbReference type="PROSITE" id="PS01359">
    <property type="entry name" value="ZF_PHD_1"/>
    <property type="match status" value="1"/>
</dbReference>